<name>A0ABW5DCR8_9BACT</name>
<keyword evidence="2" id="KW-1185">Reference proteome</keyword>
<dbReference type="EMBL" id="JBHUIT010000031">
    <property type="protein sequence ID" value="MFD2257821.1"/>
    <property type="molecule type" value="Genomic_DNA"/>
</dbReference>
<sequence>MSDNFTLKPNIALGVVPTHIRFVGGLVPDENGKLPRESDGRICCVAEMDRICQQSPVRPSCTQISFFPGTDEGDVEEMISGLKFLDLAVHLVLMVGGANPMNPADEDAVVSQLVASLKGAIKHEVASVGSTSIEEWMSNEAPRTGADFDAAVAQNVKVHLRAIKESGLLESSIDTWHLEFLRPGEFKTFTNIDRAWSFIKEINKALGRNFFKILVDAAHCGDSGLSMEENQRLIAEVAAADHLGVYHASAPTTRGCLSTDDGWIGATLLAAAKSGKLETVFVELFDHEDDALGALRDLGTGHGVDTRDGRSYTQTTIDALVEVARRLNNLQARGFLN</sequence>
<gene>
    <name evidence="1" type="ORF">ACFSSA_14155</name>
</gene>
<evidence type="ECO:0000313" key="1">
    <source>
        <dbReference type="EMBL" id="MFD2257821.1"/>
    </source>
</evidence>
<organism evidence="1 2">
    <name type="scientific">Luteolibacter algae</name>
    <dbReference type="NCBI Taxonomy" id="454151"/>
    <lineage>
        <taxon>Bacteria</taxon>
        <taxon>Pseudomonadati</taxon>
        <taxon>Verrucomicrobiota</taxon>
        <taxon>Verrucomicrobiia</taxon>
        <taxon>Verrucomicrobiales</taxon>
        <taxon>Verrucomicrobiaceae</taxon>
        <taxon>Luteolibacter</taxon>
    </lineage>
</organism>
<reference evidence="2" key="1">
    <citation type="journal article" date="2019" name="Int. J. Syst. Evol. Microbiol.">
        <title>The Global Catalogue of Microorganisms (GCM) 10K type strain sequencing project: providing services to taxonomists for standard genome sequencing and annotation.</title>
        <authorList>
            <consortium name="The Broad Institute Genomics Platform"/>
            <consortium name="The Broad Institute Genome Sequencing Center for Infectious Disease"/>
            <person name="Wu L."/>
            <person name="Ma J."/>
        </authorList>
    </citation>
    <scope>NUCLEOTIDE SEQUENCE [LARGE SCALE GENOMIC DNA]</scope>
    <source>
        <strain evidence="2">CGMCC 4.7106</strain>
    </source>
</reference>
<evidence type="ECO:0008006" key="3">
    <source>
        <dbReference type="Google" id="ProtNLM"/>
    </source>
</evidence>
<dbReference type="Proteomes" id="UP001597375">
    <property type="component" value="Unassembled WGS sequence"/>
</dbReference>
<evidence type="ECO:0000313" key="2">
    <source>
        <dbReference type="Proteomes" id="UP001597375"/>
    </source>
</evidence>
<accession>A0ABW5DCR8</accession>
<comment type="caution">
    <text evidence="1">The sequence shown here is derived from an EMBL/GenBank/DDBJ whole genome shotgun (WGS) entry which is preliminary data.</text>
</comment>
<proteinExistence type="predicted"/>
<protein>
    <recommendedName>
        <fullName evidence="3">Xylose isomerase-like TIM barrel domain-containing protein</fullName>
    </recommendedName>
</protein>
<dbReference type="RefSeq" id="WP_386821183.1">
    <property type="nucleotide sequence ID" value="NZ_JBHUIT010000031.1"/>
</dbReference>